<protein>
    <recommendedName>
        <fullName evidence="3">GYD domain-containing protein</fullName>
    </recommendedName>
</protein>
<keyword evidence="2" id="KW-1185">Reference proteome</keyword>
<dbReference type="Proteomes" id="UP000050535">
    <property type="component" value="Unassembled WGS sequence"/>
</dbReference>
<evidence type="ECO:0000313" key="2">
    <source>
        <dbReference type="Proteomes" id="UP000050535"/>
    </source>
</evidence>
<dbReference type="AlphaFoldDB" id="A0A0P7FTZ8"/>
<evidence type="ECO:0000313" key="1">
    <source>
        <dbReference type="EMBL" id="KPN30279.1"/>
    </source>
</evidence>
<gene>
    <name evidence="1" type="ORF">SY89_01006</name>
</gene>
<evidence type="ECO:0008006" key="3">
    <source>
        <dbReference type="Google" id="ProtNLM"/>
    </source>
</evidence>
<dbReference type="Pfam" id="PF08734">
    <property type="entry name" value="GYD"/>
    <property type="match status" value="1"/>
</dbReference>
<comment type="caution">
    <text evidence="1">The sequence shown here is derived from an EMBL/GenBank/DDBJ whole genome shotgun (WGS) entry which is preliminary data.</text>
</comment>
<dbReference type="STRING" id="699431.SY89_01006"/>
<dbReference type="OrthoDB" id="35699at2157"/>
<sequence length="95" mass="10253">MGTYMALVDVTDETVQNVQDLATVWGDLTGDIEALGGELIDAYAILGEHDFVVIFEADGRDGAFQTSVSIERYGLDTQTMEIIPVDDLGGLVQDI</sequence>
<reference evidence="2" key="1">
    <citation type="submission" date="2013-11" db="EMBL/GenBank/DDBJ databases">
        <authorList>
            <person name="Hoang H.T."/>
            <person name="Killian M.L."/>
            <person name="Madson D.M."/>
            <person name="Arruda P.H.E."/>
            <person name="Sun D."/>
            <person name="Schwartz K.J."/>
            <person name="Yoon K."/>
        </authorList>
    </citation>
    <scope>NUCLEOTIDE SEQUENCE [LARGE SCALE GENOMIC DNA]</scope>
    <source>
        <strain evidence="2">CDK2</strain>
    </source>
</reference>
<accession>A0A0P7FTZ8</accession>
<dbReference type="InterPro" id="IPR014845">
    <property type="entry name" value="GYD/TTHA1554"/>
</dbReference>
<name>A0A0P7FTZ8_9EURY</name>
<proteinExistence type="predicted"/>
<dbReference type="RefSeq" id="WP_054583319.1">
    <property type="nucleotide sequence ID" value="NZ_LGUC01000001.1"/>
</dbReference>
<dbReference type="EMBL" id="LGUC01000001">
    <property type="protein sequence ID" value="KPN30279.1"/>
    <property type="molecule type" value="Genomic_DNA"/>
</dbReference>
<organism evidence="1 2">
    <name type="scientific">Halolamina pelagica</name>
    <dbReference type="NCBI Taxonomy" id="699431"/>
    <lineage>
        <taxon>Archaea</taxon>
        <taxon>Methanobacteriati</taxon>
        <taxon>Methanobacteriota</taxon>
        <taxon>Stenosarchaea group</taxon>
        <taxon>Halobacteria</taxon>
        <taxon>Halobacteriales</taxon>
        <taxon>Haloferacaceae</taxon>
    </lineage>
</organism>